<dbReference type="SUPFAM" id="SSF82185">
    <property type="entry name" value="Histone H3 K4-specific methyltransferase SET7/9 N-terminal domain"/>
    <property type="match status" value="1"/>
</dbReference>
<keyword evidence="2" id="KW-0812">Transmembrane</keyword>
<proteinExistence type="predicted"/>
<protein>
    <submittedName>
        <fullName evidence="3">Uncharacterized protein</fullName>
    </submittedName>
</protein>
<reference evidence="3 4" key="1">
    <citation type="submission" date="2014-11" db="EMBL/GenBank/DDBJ databases">
        <authorList>
            <person name="Zhu J."/>
            <person name="Qi W."/>
            <person name="Song R."/>
        </authorList>
    </citation>
    <scope>NUCLEOTIDE SEQUENCE [LARGE SCALE GENOMIC DNA]</scope>
</reference>
<feature type="compositionally biased region" description="Basic and acidic residues" evidence="1">
    <location>
        <begin position="24"/>
        <end position="33"/>
    </location>
</feature>
<dbReference type="SUPFAM" id="SSF48403">
    <property type="entry name" value="Ankyrin repeat"/>
    <property type="match status" value="1"/>
</dbReference>
<evidence type="ECO:0000256" key="2">
    <source>
        <dbReference type="SAM" id="Phobius"/>
    </source>
</evidence>
<dbReference type="EMBL" id="CDMY01000607">
    <property type="protein sequence ID" value="CEM25944.1"/>
    <property type="molecule type" value="Genomic_DNA"/>
</dbReference>
<evidence type="ECO:0000256" key="1">
    <source>
        <dbReference type="SAM" id="MobiDB-lite"/>
    </source>
</evidence>
<dbReference type="InterPro" id="IPR036770">
    <property type="entry name" value="Ankyrin_rpt-contain_sf"/>
</dbReference>
<evidence type="ECO:0000313" key="4">
    <source>
        <dbReference type="Proteomes" id="UP000041254"/>
    </source>
</evidence>
<keyword evidence="2" id="KW-1133">Transmembrane helix</keyword>
<accession>A0A0G4GAW2</accession>
<gene>
    <name evidence="3" type="ORF">Vbra_17285</name>
</gene>
<organism evidence="3 4">
    <name type="scientific">Vitrella brassicaformis (strain CCMP3155)</name>
    <dbReference type="NCBI Taxonomy" id="1169540"/>
    <lineage>
        <taxon>Eukaryota</taxon>
        <taxon>Sar</taxon>
        <taxon>Alveolata</taxon>
        <taxon>Colpodellida</taxon>
        <taxon>Vitrellaceae</taxon>
        <taxon>Vitrella</taxon>
    </lineage>
</organism>
<dbReference type="Pfam" id="PF00023">
    <property type="entry name" value="Ank"/>
    <property type="match status" value="1"/>
</dbReference>
<name>A0A0G4GAW2_VITBC</name>
<dbReference type="InParanoid" id="A0A0G4GAW2"/>
<dbReference type="AlphaFoldDB" id="A0A0G4GAW2"/>
<evidence type="ECO:0000313" key="3">
    <source>
        <dbReference type="EMBL" id="CEM25944.1"/>
    </source>
</evidence>
<feature type="transmembrane region" description="Helical" evidence="2">
    <location>
        <begin position="117"/>
        <end position="140"/>
    </location>
</feature>
<keyword evidence="2" id="KW-0472">Membrane</keyword>
<sequence length="217" mass="24582">MPIIKRRREGAPWSTPSQWSSNYGKKDGPAKEYHDNGQLQFEGAYKYCNKDGPAKEYHYNGQLSLAGAYKDGKMDGPAKEYDNGKLTFEGVYKDHERWEGWGTEYRNRRQGRIEVKAVYKILLYLTLSLCFGGCLATISLNFQEWLRLELPDSDESPDLQKAALEGDVVSVKRLLGKGEDPNEEDFHDMTPLMYAACAKNNATDVAKVLLPLTTDIE</sequence>
<feature type="compositionally biased region" description="Polar residues" evidence="1">
    <location>
        <begin position="14"/>
        <end position="23"/>
    </location>
</feature>
<dbReference type="InterPro" id="IPR002110">
    <property type="entry name" value="Ankyrin_rpt"/>
</dbReference>
<dbReference type="Proteomes" id="UP000041254">
    <property type="component" value="Unassembled WGS sequence"/>
</dbReference>
<dbReference type="OrthoDB" id="445896at2759"/>
<dbReference type="InterPro" id="IPR011652">
    <property type="entry name" value="MORN_2"/>
</dbReference>
<keyword evidence="4" id="KW-1185">Reference proteome</keyword>
<feature type="region of interest" description="Disordered" evidence="1">
    <location>
        <begin position="1"/>
        <end position="33"/>
    </location>
</feature>
<dbReference type="Gene3D" id="1.25.40.20">
    <property type="entry name" value="Ankyrin repeat-containing domain"/>
    <property type="match status" value="1"/>
</dbReference>
<dbReference type="VEuPathDB" id="CryptoDB:Vbra_17285"/>
<dbReference type="Gene3D" id="3.90.930.1">
    <property type="match status" value="1"/>
</dbReference>
<dbReference type="Pfam" id="PF07661">
    <property type="entry name" value="MORN_2"/>
    <property type="match status" value="2"/>
</dbReference>